<dbReference type="Gene3D" id="1.20.120.350">
    <property type="entry name" value="Voltage-gated potassium channels. Chain C"/>
    <property type="match status" value="1"/>
</dbReference>
<dbReference type="Gene3D" id="1.10.287.70">
    <property type="match status" value="1"/>
</dbReference>
<name>A0ABP0PN22_9DINO</name>
<dbReference type="InterPro" id="IPR043203">
    <property type="entry name" value="VGCC_Ca_Na"/>
</dbReference>
<organism evidence="7 8">
    <name type="scientific">Durusdinium trenchii</name>
    <dbReference type="NCBI Taxonomy" id="1381693"/>
    <lineage>
        <taxon>Eukaryota</taxon>
        <taxon>Sar</taxon>
        <taxon>Alveolata</taxon>
        <taxon>Dinophyceae</taxon>
        <taxon>Suessiales</taxon>
        <taxon>Symbiodiniaceae</taxon>
        <taxon>Durusdinium</taxon>
    </lineage>
</organism>
<dbReference type="Pfam" id="PF00520">
    <property type="entry name" value="Ion_trans"/>
    <property type="match status" value="1"/>
</dbReference>
<reference evidence="7 8" key="1">
    <citation type="submission" date="2024-02" db="EMBL/GenBank/DDBJ databases">
        <authorList>
            <person name="Chen Y."/>
            <person name="Shah S."/>
            <person name="Dougan E. K."/>
            <person name="Thang M."/>
            <person name="Chan C."/>
        </authorList>
    </citation>
    <scope>NUCLEOTIDE SEQUENCE [LARGE SCALE GENOMIC DNA]</scope>
</reference>
<dbReference type="EMBL" id="CAXAMM010036792">
    <property type="protein sequence ID" value="CAK9076284.1"/>
    <property type="molecule type" value="Genomic_DNA"/>
</dbReference>
<feature type="transmembrane region" description="Helical" evidence="5">
    <location>
        <begin position="139"/>
        <end position="165"/>
    </location>
</feature>
<sequence length="261" mass="28931">MRSQVFIYGIMFVIMFNLISLGIEVDLAAKNGQEDVPEIFDYMNLIVVIIFVFELAVNVTANGVYKFVCGGDCLWNFFDVIIVALSAFETGISFLSGSTSTSQGVSPSHLRFMRPIRLARALRGVRVTRLFRYVGALRTLLLSIMSSIASLFWTIVLLLLLFYSFGVLLTQLVSDFCRAEAIAATDNPNAIPDCSNFEHRRYWQSVPEAMLTLFMAISGGIDWDDALIPLRNLDDVASTAAVTALILYIVITVPGIRNNAC</sequence>
<evidence type="ECO:0000256" key="5">
    <source>
        <dbReference type="SAM" id="Phobius"/>
    </source>
</evidence>
<keyword evidence="3 5" id="KW-1133">Transmembrane helix</keyword>
<dbReference type="InterPro" id="IPR027359">
    <property type="entry name" value="Volt_channel_dom_sf"/>
</dbReference>
<keyword evidence="2 5" id="KW-0812">Transmembrane</keyword>
<dbReference type="GO" id="GO:0034220">
    <property type="term" value="P:monoatomic ion transmembrane transport"/>
    <property type="evidence" value="ECO:0007669"/>
    <property type="project" value="UniProtKB-KW"/>
</dbReference>
<evidence type="ECO:0000313" key="7">
    <source>
        <dbReference type="EMBL" id="CAK9076284.1"/>
    </source>
</evidence>
<feature type="domain" description="Ion transport" evidence="6">
    <location>
        <begin position="4"/>
        <end position="251"/>
    </location>
</feature>
<protein>
    <submittedName>
        <fullName evidence="7">Sodium channel protein type 11 subunit alpha (NaN) (Sensory neuron sodium channel 2) (Sodium channel protein type XI subunit alpha) (Voltage-gated sodium channel subunit alpha Nav1.9)</fullName>
    </submittedName>
</protein>
<feature type="transmembrane region" description="Helical" evidence="5">
    <location>
        <begin position="236"/>
        <end position="256"/>
    </location>
</feature>
<dbReference type="PANTHER" id="PTHR10037:SF62">
    <property type="entry name" value="SODIUM CHANNEL PROTEIN 60E"/>
    <property type="match status" value="1"/>
</dbReference>
<evidence type="ECO:0000256" key="4">
    <source>
        <dbReference type="ARBA" id="ARBA00023136"/>
    </source>
</evidence>
<evidence type="ECO:0000256" key="1">
    <source>
        <dbReference type="ARBA" id="ARBA00004141"/>
    </source>
</evidence>
<keyword evidence="4 5" id="KW-0472">Membrane</keyword>
<comment type="subcellular location">
    <subcellularLocation>
        <location evidence="1">Membrane</location>
        <topology evidence="1">Multi-pass membrane protein</topology>
    </subcellularLocation>
</comment>
<evidence type="ECO:0000259" key="6">
    <source>
        <dbReference type="Pfam" id="PF00520"/>
    </source>
</evidence>
<dbReference type="Proteomes" id="UP001642464">
    <property type="component" value="Unassembled WGS sequence"/>
</dbReference>
<evidence type="ECO:0000256" key="2">
    <source>
        <dbReference type="ARBA" id="ARBA00022692"/>
    </source>
</evidence>
<keyword evidence="7" id="KW-0406">Ion transport</keyword>
<gene>
    <name evidence="7" type="ORF">SCF082_LOCUS36810</name>
</gene>
<feature type="transmembrane region" description="Helical" evidence="5">
    <location>
        <begin position="39"/>
        <end position="57"/>
    </location>
</feature>
<dbReference type="SUPFAM" id="SSF81324">
    <property type="entry name" value="Voltage-gated potassium channels"/>
    <property type="match status" value="1"/>
</dbReference>
<keyword evidence="7" id="KW-0407">Ion channel</keyword>
<dbReference type="PANTHER" id="PTHR10037">
    <property type="entry name" value="VOLTAGE-GATED CATION CHANNEL CALCIUM AND SODIUM"/>
    <property type="match status" value="1"/>
</dbReference>
<keyword evidence="8" id="KW-1185">Reference proteome</keyword>
<proteinExistence type="predicted"/>
<feature type="transmembrane region" description="Helical" evidence="5">
    <location>
        <begin position="77"/>
        <end position="95"/>
    </location>
</feature>
<keyword evidence="7" id="KW-0813">Transport</keyword>
<feature type="transmembrane region" description="Helical" evidence="5">
    <location>
        <begin position="6"/>
        <end position="27"/>
    </location>
</feature>
<comment type="caution">
    <text evidence="7">The sequence shown here is derived from an EMBL/GenBank/DDBJ whole genome shotgun (WGS) entry which is preliminary data.</text>
</comment>
<dbReference type="InterPro" id="IPR005821">
    <property type="entry name" value="Ion_trans_dom"/>
</dbReference>
<evidence type="ECO:0000256" key="3">
    <source>
        <dbReference type="ARBA" id="ARBA00022989"/>
    </source>
</evidence>
<accession>A0ABP0PN22</accession>
<evidence type="ECO:0000313" key="8">
    <source>
        <dbReference type="Proteomes" id="UP001642464"/>
    </source>
</evidence>